<evidence type="ECO:0000313" key="3">
    <source>
        <dbReference type="EMBL" id="NES11820.1"/>
    </source>
</evidence>
<keyword evidence="4" id="KW-1185">Reference proteome</keyword>
<feature type="transmembrane region" description="Helical" evidence="1">
    <location>
        <begin position="159"/>
        <end position="177"/>
    </location>
</feature>
<dbReference type="AlphaFoldDB" id="A0A6I5RVY9"/>
<organism evidence="3 4">
    <name type="scientific">Pseudomonas laurentiana</name>
    <dbReference type="NCBI Taxonomy" id="2364649"/>
    <lineage>
        <taxon>Bacteria</taxon>
        <taxon>Pseudomonadati</taxon>
        <taxon>Pseudomonadota</taxon>
        <taxon>Gammaproteobacteria</taxon>
        <taxon>Pseudomonadales</taxon>
        <taxon>Pseudomonadaceae</taxon>
        <taxon>Pseudomonas</taxon>
    </lineage>
</organism>
<keyword evidence="3" id="KW-0012">Acyltransferase</keyword>
<evidence type="ECO:0000259" key="2">
    <source>
        <dbReference type="Pfam" id="PF01757"/>
    </source>
</evidence>
<keyword evidence="1" id="KW-1133">Transmembrane helix</keyword>
<dbReference type="GO" id="GO:0016747">
    <property type="term" value="F:acyltransferase activity, transferring groups other than amino-acyl groups"/>
    <property type="evidence" value="ECO:0007669"/>
    <property type="project" value="InterPro"/>
</dbReference>
<dbReference type="Pfam" id="PF01757">
    <property type="entry name" value="Acyl_transf_3"/>
    <property type="match status" value="1"/>
</dbReference>
<feature type="transmembrane region" description="Helical" evidence="1">
    <location>
        <begin position="30"/>
        <end position="50"/>
    </location>
</feature>
<dbReference type="InterPro" id="IPR002656">
    <property type="entry name" value="Acyl_transf_3_dom"/>
</dbReference>
<keyword evidence="3" id="KW-0808">Transferase</keyword>
<gene>
    <name evidence="3" type="ORF">G3O07_22110</name>
</gene>
<name>A0A6I5RVY9_9PSED</name>
<reference evidence="3 4" key="1">
    <citation type="submission" date="2020-02" db="EMBL/GenBank/DDBJ databases">
        <title>Broccoli isolated Pseudomonas sp.</title>
        <authorList>
            <person name="Fujikawa T."/>
            <person name="Sawada H."/>
        </authorList>
    </citation>
    <scope>NUCLEOTIDE SEQUENCE [LARGE SCALE GENOMIC DNA]</scope>
    <source>
        <strain evidence="3 4">JCM 32154</strain>
    </source>
</reference>
<comment type="caution">
    <text evidence="3">The sequence shown here is derived from an EMBL/GenBank/DDBJ whole genome shotgun (WGS) entry which is preliminary data.</text>
</comment>
<keyword evidence="1" id="KW-0812">Transmembrane</keyword>
<evidence type="ECO:0000256" key="1">
    <source>
        <dbReference type="SAM" id="Phobius"/>
    </source>
</evidence>
<dbReference type="EMBL" id="JAAHBT010000327">
    <property type="protein sequence ID" value="NES11820.1"/>
    <property type="molecule type" value="Genomic_DNA"/>
</dbReference>
<sequence length="200" mass="23534">MQFERWLHFLCWLDIQLFWRATCQLVRKTMPFQSLAVVVFFWLSGFLITYHCLTRVKYSFSEYMIDRFSRIYVLYVPAMLISFVVFALLIGRTAPTAWDWIAHLFQLQHTPFTRMIEGVPRVNIFGGNSVFWSIAVEWWLYVFFGIVFFWRDMSAVERGLAAVLAIPAILVVGYFTIWESIGWEWFLGALALISISICPP</sequence>
<protein>
    <submittedName>
        <fullName evidence="3">Acyltransferase family protein</fullName>
    </submittedName>
</protein>
<proteinExistence type="predicted"/>
<dbReference type="Proteomes" id="UP000471751">
    <property type="component" value="Unassembled WGS sequence"/>
</dbReference>
<feature type="domain" description="Acyltransferase 3" evidence="2">
    <location>
        <begin position="31"/>
        <end position="187"/>
    </location>
</feature>
<evidence type="ECO:0000313" key="4">
    <source>
        <dbReference type="Proteomes" id="UP000471751"/>
    </source>
</evidence>
<keyword evidence="1" id="KW-0472">Membrane</keyword>
<accession>A0A6I5RVY9</accession>
<feature type="transmembrane region" description="Helical" evidence="1">
    <location>
        <begin position="71"/>
        <end position="90"/>
    </location>
</feature>
<feature type="transmembrane region" description="Helical" evidence="1">
    <location>
        <begin position="130"/>
        <end position="150"/>
    </location>
</feature>